<protein>
    <submittedName>
        <fullName evidence="1">Molybdopterin biosynthesis MoaE</fullName>
    </submittedName>
</protein>
<keyword evidence="2" id="KW-1185">Reference proteome</keyword>
<dbReference type="InterPro" id="IPR003448">
    <property type="entry name" value="Mopterin_biosynth_MoaE"/>
</dbReference>
<organism evidence="1 2">
    <name type="scientific">Lentinula boryana</name>
    <dbReference type="NCBI Taxonomy" id="40481"/>
    <lineage>
        <taxon>Eukaryota</taxon>
        <taxon>Fungi</taxon>
        <taxon>Dikarya</taxon>
        <taxon>Basidiomycota</taxon>
        <taxon>Agaricomycotina</taxon>
        <taxon>Agaricomycetes</taxon>
        <taxon>Agaricomycetidae</taxon>
        <taxon>Agaricales</taxon>
        <taxon>Marasmiineae</taxon>
        <taxon>Omphalotaceae</taxon>
        <taxon>Lentinula</taxon>
    </lineage>
</organism>
<dbReference type="EMBL" id="MU790502">
    <property type="protein sequence ID" value="KAJ4002362.1"/>
    <property type="molecule type" value="Genomic_DNA"/>
</dbReference>
<proteinExistence type="predicted"/>
<name>A0ABQ8QUZ1_9AGAR</name>
<dbReference type="Gene3D" id="3.90.1170.40">
    <property type="entry name" value="Molybdopterin biosynthesis MoaE subunit"/>
    <property type="match status" value="2"/>
</dbReference>
<dbReference type="PANTHER" id="PTHR23404">
    <property type="entry name" value="MOLYBDOPTERIN SYNTHASE RELATED"/>
    <property type="match status" value="1"/>
</dbReference>
<dbReference type="Pfam" id="PF02391">
    <property type="entry name" value="MoaE"/>
    <property type="match status" value="2"/>
</dbReference>
<dbReference type="CDD" id="cd00756">
    <property type="entry name" value="MoaE"/>
    <property type="match status" value="1"/>
</dbReference>
<evidence type="ECO:0000313" key="2">
    <source>
        <dbReference type="Proteomes" id="UP001163828"/>
    </source>
</evidence>
<gene>
    <name evidence="1" type="ORF">F5050DRAFT_9484</name>
</gene>
<reference evidence="1" key="1">
    <citation type="submission" date="2022-08" db="EMBL/GenBank/DDBJ databases">
        <authorList>
            <consortium name="DOE Joint Genome Institute"/>
            <person name="Min B."/>
            <person name="Riley R."/>
            <person name="Sierra-Patev S."/>
            <person name="Naranjo-Ortiz M."/>
            <person name="Looney B."/>
            <person name="Konkel Z."/>
            <person name="Slot J.C."/>
            <person name="Sakamoto Y."/>
            <person name="Steenwyk J.L."/>
            <person name="Rokas A."/>
            <person name="Carro J."/>
            <person name="Camarero S."/>
            <person name="Ferreira P."/>
            <person name="Molpeceres G."/>
            <person name="Ruiz-Duenas F.J."/>
            <person name="Serrano A."/>
            <person name="Henrissat B."/>
            <person name="Drula E."/>
            <person name="Hughes K.W."/>
            <person name="Mata J.L."/>
            <person name="Ishikawa N.K."/>
            <person name="Vargas-Isla R."/>
            <person name="Ushijima S."/>
            <person name="Smith C.A."/>
            <person name="Ahrendt S."/>
            <person name="Andreopoulos W."/>
            <person name="He G."/>
            <person name="Labutti K."/>
            <person name="Lipzen A."/>
            <person name="Ng V."/>
            <person name="Sandor L."/>
            <person name="Barry K."/>
            <person name="Martinez A.T."/>
            <person name="Xiao Y."/>
            <person name="Gibbons J.G."/>
            <person name="Terashima K."/>
            <person name="Hibbett D.S."/>
            <person name="Grigoriev I.V."/>
        </authorList>
    </citation>
    <scope>NUCLEOTIDE SEQUENCE</scope>
    <source>
        <strain evidence="1">TFB10827</strain>
    </source>
</reference>
<sequence length="174" mass="19288">MLPPGSSVEGVVELSGAVCSISYALDTVESTIKRVSDDRFGAIATFIGTTRNSFQGKAVTKLEYQGIKLFASRSPIIQSCITPAYTKLALKTMTQIIVDARNRTPDFRAVVQHRIGVVGVGEPSIVIAVSSPHRNEAFRTCEFILEEVKRKAQIWKREYYEGEDESEAEWKSNV</sequence>
<evidence type="ECO:0000313" key="1">
    <source>
        <dbReference type="EMBL" id="KAJ4002362.1"/>
    </source>
</evidence>
<comment type="caution">
    <text evidence="1">The sequence shown here is derived from an EMBL/GenBank/DDBJ whole genome shotgun (WGS) entry which is preliminary data.</text>
</comment>
<dbReference type="InterPro" id="IPR036563">
    <property type="entry name" value="MoaE_sf"/>
</dbReference>
<dbReference type="SUPFAM" id="SSF54690">
    <property type="entry name" value="Molybdopterin synthase subunit MoaE"/>
    <property type="match status" value="1"/>
</dbReference>
<accession>A0ABQ8QUZ1</accession>
<dbReference type="Proteomes" id="UP001163828">
    <property type="component" value="Unassembled WGS sequence"/>
</dbReference>